<feature type="compositionally biased region" description="Polar residues" evidence="1">
    <location>
        <begin position="115"/>
        <end position="127"/>
    </location>
</feature>
<proteinExistence type="predicted"/>
<dbReference type="HOGENOM" id="CLU_478183_0_0_1"/>
<dbReference type="OrthoDB" id="4160862at2759"/>
<organism evidence="2 3">
    <name type="scientific">Cyphellophora europaea (strain CBS 101466)</name>
    <name type="common">Phialophora europaea</name>
    <dbReference type="NCBI Taxonomy" id="1220924"/>
    <lineage>
        <taxon>Eukaryota</taxon>
        <taxon>Fungi</taxon>
        <taxon>Dikarya</taxon>
        <taxon>Ascomycota</taxon>
        <taxon>Pezizomycotina</taxon>
        <taxon>Eurotiomycetes</taxon>
        <taxon>Chaetothyriomycetidae</taxon>
        <taxon>Chaetothyriales</taxon>
        <taxon>Cyphellophoraceae</taxon>
        <taxon>Cyphellophora</taxon>
    </lineage>
</organism>
<protein>
    <recommendedName>
        <fullName evidence="4">Transcription factor domain-containing protein</fullName>
    </recommendedName>
</protein>
<dbReference type="InParanoid" id="W2SCD8"/>
<name>W2SCD8_CYPE1</name>
<evidence type="ECO:0000256" key="1">
    <source>
        <dbReference type="SAM" id="MobiDB-lite"/>
    </source>
</evidence>
<sequence length="570" mass="63309">MPPNQFLFINKDPTSKSLSNNRTENSLAYSKINKHVQRLSARQRLQHKARVPNSVAQSLVGWQSLIPLTPESSEDQSPYTPRTGSVSSVSEGEEDTVAAEDDVEEVPRPRAVEPGNSTWLQPANRSSWRPAVDSLPSSVVKLDASGHRVLQYYLQVWMPSASHIPVGCQIAGFTPIWPNDLLLASQVMEGAMQTDDPLSMHSLLAAGSRRMQSLHRQRFDQPGLPELHTLKAVQALRKRAETSGPLNERLILDISYLILADLYAEIPSRSEIYYQISRDLIARFGGLQNLDPFTTQAALAYDYFHSIGTLTMPALDPLHDTALLGIDSSTMSAEKAKELAQNQVANLEPRMRMTALVKHDFARVLREIQTLPPAVVGDLKDMMTHHVPQLYPVLAGPFVQNEGEQPAASQSASNALHLMEADTLSIQTRNALCHAWLWYSAMGCVGIIKSSMEDLDPWAEAHQTYQPPAHIGQASGAWQQLSRIEELLKGTGWQVKPLLSLWLYAVGYLLATTLEDRNAYGVRFQWEVRALHIIDLDGLRRGLASHLPLHRIAPDWLLLLGALLPRDDGG</sequence>
<evidence type="ECO:0000313" key="3">
    <source>
        <dbReference type="Proteomes" id="UP000030752"/>
    </source>
</evidence>
<dbReference type="RefSeq" id="XP_008712322.1">
    <property type="nucleotide sequence ID" value="XM_008714100.1"/>
</dbReference>
<feature type="compositionally biased region" description="Acidic residues" evidence="1">
    <location>
        <begin position="91"/>
        <end position="104"/>
    </location>
</feature>
<evidence type="ECO:0000313" key="2">
    <source>
        <dbReference type="EMBL" id="ETN45594.1"/>
    </source>
</evidence>
<dbReference type="Proteomes" id="UP000030752">
    <property type="component" value="Unassembled WGS sequence"/>
</dbReference>
<reference evidence="2 3" key="1">
    <citation type="submission" date="2013-03" db="EMBL/GenBank/DDBJ databases">
        <title>The Genome Sequence of Phialophora europaea CBS 101466.</title>
        <authorList>
            <consortium name="The Broad Institute Genomics Platform"/>
            <person name="Cuomo C."/>
            <person name="de Hoog S."/>
            <person name="Gorbushina A."/>
            <person name="Walker B."/>
            <person name="Young S.K."/>
            <person name="Zeng Q."/>
            <person name="Gargeya S."/>
            <person name="Fitzgerald M."/>
            <person name="Haas B."/>
            <person name="Abouelleil A."/>
            <person name="Allen A.W."/>
            <person name="Alvarado L."/>
            <person name="Arachchi H.M."/>
            <person name="Berlin A.M."/>
            <person name="Chapman S.B."/>
            <person name="Gainer-Dewar J."/>
            <person name="Goldberg J."/>
            <person name="Griggs A."/>
            <person name="Gujja S."/>
            <person name="Hansen M."/>
            <person name="Howarth C."/>
            <person name="Imamovic A."/>
            <person name="Ireland A."/>
            <person name="Larimer J."/>
            <person name="McCowan C."/>
            <person name="Murphy C."/>
            <person name="Pearson M."/>
            <person name="Poon T.W."/>
            <person name="Priest M."/>
            <person name="Roberts A."/>
            <person name="Saif S."/>
            <person name="Shea T."/>
            <person name="Sisk P."/>
            <person name="Sykes S."/>
            <person name="Wortman J."/>
            <person name="Nusbaum C."/>
            <person name="Birren B."/>
        </authorList>
    </citation>
    <scope>NUCLEOTIDE SEQUENCE [LARGE SCALE GENOMIC DNA]</scope>
    <source>
        <strain evidence="2 3">CBS 101466</strain>
    </source>
</reference>
<dbReference type="EMBL" id="KB822712">
    <property type="protein sequence ID" value="ETN45594.1"/>
    <property type="molecule type" value="Genomic_DNA"/>
</dbReference>
<accession>W2SCD8</accession>
<keyword evidence="3" id="KW-1185">Reference proteome</keyword>
<feature type="region of interest" description="Disordered" evidence="1">
    <location>
        <begin position="69"/>
        <end position="130"/>
    </location>
</feature>
<evidence type="ECO:0008006" key="4">
    <source>
        <dbReference type="Google" id="ProtNLM"/>
    </source>
</evidence>
<dbReference type="AlphaFoldDB" id="W2SCD8"/>
<gene>
    <name evidence="2" type="ORF">HMPREF1541_09426</name>
</gene>
<dbReference type="VEuPathDB" id="FungiDB:HMPREF1541_09426"/>
<feature type="region of interest" description="Disordered" evidence="1">
    <location>
        <begin position="1"/>
        <end position="23"/>
    </location>
</feature>
<dbReference type="GeneID" id="19976765"/>